<accession>A0A9N9HVC2</accession>
<dbReference type="Proteomes" id="UP000789570">
    <property type="component" value="Unassembled WGS sequence"/>
</dbReference>
<evidence type="ECO:0000256" key="1">
    <source>
        <dbReference type="SAM" id="Coils"/>
    </source>
</evidence>
<keyword evidence="3" id="KW-1185">Reference proteome</keyword>
<proteinExistence type="predicted"/>
<protein>
    <submittedName>
        <fullName evidence="2">12559_t:CDS:1</fullName>
    </submittedName>
</protein>
<dbReference type="EMBL" id="CAJVPQ010008623">
    <property type="protein sequence ID" value="CAG8708364.1"/>
    <property type="molecule type" value="Genomic_DNA"/>
</dbReference>
<evidence type="ECO:0000313" key="3">
    <source>
        <dbReference type="Proteomes" id="UP000789570"/>
    </source>
</evidence>
<keyword evidence="1" id="KW-0175">Coiled coil</keyword>
<feature type="coiled-coil region" evidence="1">
    <location>
        <begin position="36"/>
        <end position="63"/>
    </location>
</feature>
<dbReference type="AlphaFoldDB" id="A0A9N9HVC2"/>
<gene>
    <name evidence="2" type="ORF">FCALED_LOCUS13806</name>
</gene>
<name>A0A9N9HVC2_9GLOM</name>
<reference evidence="2" key="1">
    <citation type="submission" date="2021-06" db="EMBL/GenBank/DDBJ databases">
        <authorList>
            <person name="Kallberg Y."/>
            <person name="Tangrot J."/>
            <person name="Rosling A."/>
        </authorList>
    </citation>
    <scope>NUCLEOTIDE SEQUENCE</scope>
    <source>
        <strain evidence="2">UK204</strain>
    </source>
</reference>
<dbReference type="OrthoDB" id="2370786at2759"/>
<sequence>MSNTAYLIEFTKKALEPNSKSYQSLCDSMKEVLGIIESLLKDMACVEDELDRKRIRIEGYQSKK</sequence>
<comment type="caution">
    <text evidence="2">The sequence shown here is derived from an EMBL/GenBank/DDBJ whole genome shotgun (WGS) entry which is preliminary data.</text>
</comment>
<organism evidence="2 3">
    <name type="scientific">Funneliformis caledonium</name>
    <dbReference type="NCBI Taxonomy" id="1117310"/>
    <lineage>
        <taxon>Eukaryota</taxon>
        <taxon>Fungi</taxon>
        <taxon>Fungi incertae sedis</taxon>
        <taxon>Mucoromycota</taxon>
        <taxon>Glomeromycotina</taxon>
        <taxon>Glomeromycetes</taxon>
        <taxon>Glomerales</taxon>
        <taxon>Glomeraceae</taxon>
        <taxon>Funneliformis</taxon>
    </lineage>
</organism>
<evidence type="ECO:0000313" key="2">
    <source>
        <dbReference type="EMBL" id="CAG8708364.1"/>
    </source>
</evidence>